<name>A0A1H7D7F8_9FIRM</name>
<reference evidence="11 12" key="1">
    <citation type="submission" date="2016-10" db="EMBL/GenBank/DDBJ databases">
        <authorList>
            <person name="de Groot N.N."/>
        </authorList>
    </citation>
    <scope>NUCLEOTIDE SEQUENCE [LARGE SCALE GENOMIC DNA]</scope>
    <source>
        <strain evidence="11 12">DSM 2179</strain>
    </source>
</reference>
<dbReference type="SUPFAM" id="SSF49785">
    <property type="entry name" value="Galactose-binding domain-like"/>
    <property type="match status" value="1"/>
</dbReference>
<proteinExistence type="predicted"/>
<evidence type="ECO:0000313" key="11">
    <source>
        <dbReference type="EMBL" id="SEJ97753.1"/>
    </source>
</evidence>
<comment type="subcellular location">
    <subcellularLocation>
        <location evidence="2">Secreted</location>
    </subcellularLocation>
</comment>
<dbReference type="Proteomes" id="UP000199662">
    <property type="component" value="Unassembled WGS sequence"/>
</dbReference>
<keyword evidence="6" id="KW-0378">Hydrolase</keyword>
<accession>A0A1H7D7F8</accession>
<evidence type="ECO:0000256" key="2">
    <source>
        <dbReference type="ARBA" id="ARBA00004613"/>
    </source>
</evidence>
<evidence type="ECO:0000256" key="5">
    <source>
        <dbReference type="ARBA" id="ARBA00022729"/>
    </source>
</evidence>
<evidence type="ECO:0000259" key="10">
    <source>
        <dbReference type="Pfam" id="PF26410"/>
    </source>
</evidence>
<organism evidence="11 12">
    <name type="scientific">Propionispira arboris</name>
    <dbReference type="NCBI Taxonomy" id="84035"/>
    <lineage>
        <taxon>Bacteria</taxon>
        <taxon>Bacillati</taxon>
        <taxon>Bacillota</taxon>
        <taxon>Negativicutes</taxon>
        <taxon>Selenomonadales</taxon>
        <taxon>Selenomonadaceae</taxon>
        <taxon>Propionispira</taxon>
    </lineage>
</organism>
<dbReference type="Gene3D" id="3.20.20.80">
    <property type="entry name" value="Glycosidases"/>
    <property type="match status" value="1"/>
</dbReference>
<dbReference type="Pfam" id="PF26410">
    <property type="entry name" value="GH5_mannosidase"/>
    <property type="match status" value="1"/>
</dbReference>
<sequence length="670" mass="76089">MKRFFSVSFIMLALCLFSIITVTPVALANDSKEQNRNFVTRQGDKLMLNGKEFRFSGSNNYYFHYRSNKMIDDVMDNASKMGLKVMRCWGFIDGTGEGKTSEPKIEMQPRIGEYAESGFERLDYAIKKANEKGIKLVIVLVNNWDDFGGMNAYVNWTKGPNRHDRFYTNETIKSAYKAYVNHMLNRVNTYTGVKYMDDPTIMTWELTNEARCESDPSGKTLFNWTKEMSEYVKSVDAKHLVALGEEGFIKDLKSTILEYNGSKGLDWSQVIALPTIDYGTVHLYPDYWGDPWKDGVNAGCTWLKVHADLAKTANKPVVFEEYGILKTSVTNRDYAYETWNNLAYELGYSGSMFWLLTGIDDLKPDADGLYPDNDSLRIVYNKKENAASVKIFEENAKLMNGEKVTRTPHIYITAPSKNERIKDLALVEVKVIPYGKEISNVLLSTPKNKNIIMKANAGNYRYDLDVSKEENGKMPISAVVQFKDGTSATTSDIINIRNKQGKLVSEKVFDFNKGLDGWDQNGIYQAEIKDVKYTKEVGNGSLQLDVKFPGISDWEELRIALKGIDLTPYAGCKYDIYIPKEGLPAHAQLRPYVVVTPGWVKCGVDQNNAYIGQLPTVTFNGKEYVKLQVTNMFNGQSKDKNELDIDLVANMFKYEGPIYFDNIELLKEVD</sequence>
<evidence type="ECO:0000256" key="8">
    <source>
        <dbReference type="SAM" id="SignalP"/>
    </source>
</evidence>
<evidence type="ECO:0000259" key="9">
    <source>
        <dbReference type="Pfam" id="PF09212"/>
    </source>
</evidence>
<dbReference type="Gene3D" id="2.60.120.260">
    <property type="entry name" value="Galactose-binding domain-like"/>
    <property type="match status" value="1"/>
</dbReference>
<dbReference type="AlphaFoldDB" id="A0A1H7D7F8"/>
<dbReference type="InterPro" id="IPR017853">
    <property type="entry name" value="GH"/>
</dbReference>
<dbReference type="GO" id="GO:0005576">
    <property type="term" value="C:extracellular region"/>
    <property type="evidence" value="ECO:0007669"/>
    <property type="project" value="UniProtKB-SubCell"/>
</dbReference>
<feature type="signal peptide" evidence="8">
    <location>
        <begin position="1"/>
        <end position="28"/>
    </location>
</feature>
<feature type="domain" description="Carbohydrate binding module 27" evidence="9">
    <location>
        <begin position="507"/>
        <end position="667"/>
    </location>
</feature>
<dbReference type="PANTHER" id="PTHR31451">
    <property type="match status" value="1"/>
</dbReference>
<keyword evidence="5 8" id="KW-0732">Signal</keyword>
<dbReference type="Pfam" id="PF09212">
    <property type="entry name" value="CBM27"/>
    <property type="match status" value="1"/>
</dbReference>
<evidence type="ECO:0000313" key="12">
    <source>
        <dbReference type="Proteomes" id="UP000199662"/>
    </source>
</evidence>
<evidence type="ECO:0000256" key="4">
    <source>
        <dbReference type="ARBA" id="ARBA00022525"/>
    </source>
</evidence>
<dbReference type="InterPro" id="IPR008979">
    <property type="entry name" value="Galactose-bd-like_sf"/>
</dbReference>
<evidence type="ECO:0000256" key="3">
    <source>
        <dbReference type="ARBA" id="ARBA00012706"/>
    </source>
</evidence>
<protein>
    <recommendedName>
        <fullName evidence="3">mannan endo-1,4-beta-mannosidase</fullName>
        <ecNumber evidence="3">3.2.1.78</ecNumber>
    </recommendedName>
</protein>
<dbReference type="SUPFAM" id="SSF51445">
    <property type="entry name" value="(Trans)glycosidases"/>
    <property type="match status" value="1"/>
</dbReference>
<evidence type="ECO:0000256" key="6">
    <source>
        <dbReference type="ARBA" id="ARBA00022801"/>
    </source>
</evidence>
<evidence type="ECO:0000256" key="1">
    <source>
        <dbReference type="ARBA" id="ARBA00001678"/>
    </source>
</evidence>
<dbReference type="STRING" id="84035.SAMN05660742_1362"/>
<feature type="domain" description="Glycoside hydrolase family 5" evidence="10">
    <location>
        <begin position="37"/>
        <end position="328"/>
    </location>
</feature>
<dbReference type="InterPro" id="IPR045053">
    <property type="entry name" value="MAN-like"/>
</dbReference>
<dbReference type="InterPro" id="IPR001547">
    <property type="entry name" value="Glyco_hydro_5"/>
</dbReference>
<keyword evidence="4" id="KW-0964">Secreted</keyword>
<feature type="chain" id="PRO_5011760252" description="mannan endo-1,4-beta-mannosidase" evidence="8">
    <location>
        <begin position="29"/>
        <end position="670"/>
    </location>
</feature>
<comment type="catalytic activity">
    <reaction evidence="1">
        <text>Random hydrolysis of (1-&gt;4)-beta-D-mannosidic linkages in mannans, galactomannans and glucomannans.</text>
        <dbReference type="EC" id="3.2.1.78"/>
    </reaction>
</comment>
<dbReference type="GO" id="GO:0016985">
    <property type="term" value="F:mannan endo-1,4-beta-mannosidase activity"/>
    <property type="evidence" value="ECO:0007669"/>
    <property type="project" value="TreeGrafter"/>
</dbReference>
<dbReference type="EMBL" id="FNZK01000036">
    <property type="protein sequence ID" value="SEJ97753.1"/>
    <property type="molecule type" value="Genomic_DNA"/>
</dbReference>
<dbReference type="EC" id="3.2.1.78" evidence="3"/>
<dbReference type="GO" id="GO:0000272">
    <property type="term" value="P:polysaccharide catabolic process"/>
    <property type="evidence" value="ECO:0007669"/>
    <property type="project" value="InterPro"/>
</dbReference>
<gene>
    <name evidence="11" type="ORF">SAMN05660742_1362</name>
</gene>
<keyword evidence="7" id="KW-0326">Glycosidase</keyword>
<evidence type="ECO:0000256" key="7">
    <source>
        <dbReference type="ARBA" id="ARBA00023295"/>
    </source>
</evidence>
<keyword evidence="12" id="KW-1185">Reference proteome</keyword>
<dbReference type="InterPro" id="IPR015295">
    <property type="entry name" value="CBM27"/>
</dbReference>
<dbReference type="PANTHER" id="PTHR31451:SF39">
    <property type="entry name" value="MANNAN ENDO-1,4-BETA-MANNOSIDASE 1"/>
    <property type="match status" value="1"/>
</dbReference>
<dbReference type="RefSeq" id="WP_091836013.1">
    <property type="nucleotide sequence ID" value="NZ_FNZK01000036.1"/>
</dbReference>